<evidence type="ECO:0000256" key="4">
    <source>
        <dbReference type="ARBA" id="ARBA00022989"/>
    </source>
</evidence>
<dbReference type="InterPro" id="IPR050250">
    <property type="entry name" value="Macrolide_Exporter_MacB"/>
</dbReference>
<dbReference type="EMBL" id="MFQW01000018">
    <property type="protein sequence ID" value="OGH86443.1"/>
    <property type="molecule type" value="Genomic_DNA"/>
</dbReference>
<feature type="domain" description="MacB-like periplasmic core" evidence="9">
    <location>
        <begin position="21"/>
        <end position="247"/>
    </location>
</feature>
<keyword evidence="3 7" id="KW-0812">Transmembrane</keyword>
<dbReference type="PANTHER" id="PTHR30572:SF4">
    <property type="entry name" value="ABC TRANSPORTER PERMEASE YTRF"/>
    <property type="match status" value="1"/>
</dbReference>
<keyword evidence="5 7" id="KW-0472">Membrane</keyword>
<evidence type="ECO:0000256" key="1">
    <source>
        <dbReference type="ARBA" id="ARBA00004651"/>
    </source>
</evidence>
<dbReference type="InterPro" id="IPR025857">
    <property type="entry name" value="MacB_PCD"/>
</dbReference>
<feature type="transmembrane region" description="Helical" evidence="7">
    <location>
        <begin position="21"/>
        <end position="45"/>
    </location>
</feature>
<reference evidence="10 11" key="1">
    <citation type="journal article" date="2016" name="Nat. Commun.">
        <title>Thousands of microbial genomes shed light on interconnected biogeochemical processes in an aquifer system.</title>
        <authorList>
            <person name="Anantharaman K."/>
            <person name="Brown C.T."/>
            <person name="Hug L.A."/>
            <person name="Sharon I."/>
            <person name="Castelle C.J."/>
            <person name="Probst A.J."/>
            <person name="Thomas B.C."/>
            <person name="Singh A."/>
            <person name="Wilkins M.J."/>
            <person name="Karaoz U."/>
            <person name="Brodie E.L."/>
            <person name="Williams K.H."/>
            <person name="Hubbard S.S."/>
            <person name="Banfield J.F."/>
        </authorList>
    </citation>
    <scope>NUCLEOTIDE SEQUENCE [LARGE SCALE GENOMIC DNA]</scope>
</reference>
<evidence type="ECO:0000259" key="8">
    <source>
        <dbReference type="Pfam" id="PF02687"/>
    </source>
</evidence>
<keyword evidence="4 7" id="KW-1133">Transmembrane helix</keyword>
<evidence type="ECO:0000256" key="3">
    <source>
        <dbReference type="ARBA" id="ARBA00022692"/>
    </source>
</evidence>
<comment type="caution">
    <text evidence="10">The sequence shown here is derived from an EMBL/GenBank/DDBJ whole genome shotgun (WGS) entry which is preliminary data.</text>
</comment>
<sequence>MDFLESTTNAWKIIIRSKARSFLTMLGIVIGVMAVIIVMSVGAGAQSLIINQVKSLGSNLIGVLPGNSEKDGPPASALGIVVTTLTYDDGQEVLKNGCKCIEGVAMYVTGNDTITAGDNSITSNYTGTTASYIDVEETDVEFGHFFSEEEERSAGRVVVLGFGTKEKLFGDENALGKRIRIGKVNFNVVGVIKERGVSGFQNQDDQVFIPISAAQKLLLGIDYLNYMRMKVDTAENVDQAVESIEQILRDQHNIGTDEDDDFSVRSAAQGLEAISSITDALKFFLVAIASLSLVVGGFGIMNIMLATVQERTQEIGLRKAIGARSRQITFQFLIESVVITFLGGIIGIILGVLISVAVAQAAKNFGYSWDLVITSSSILLACGVSIGIGLVFGIIPARRASKLNAIESLRYE</sequence>
<gene>
    <name evidence="10" type="ORF">A2493_00025</name>
</gene>
<feature type="transmembrane region" description="Helical" evidence="7">
    <location>
        <begin position="329"/>
        <end position="359"/>
    </location>
</feature>
<feature type="transmembrane region" description="Helical" evidence="7">
    <location>
        <begin position="371"/>
        <end position="395"/>
    </location>
</feature>
<name>A0A1F6NRP9_9BACT</name>
<dbReference type="GO" id="GO:0022857">
    <property type="term" value="F:transmembrane transporter activity"/>
    <property type="evidence" value="ECO:0007669"/>
    <property type="project" value="TreeGrafter"/>
</dbReference>
<evidence type="ECO:0000256" key="7">
    <source>
        <dbReference type="SAM" id="Phobius"/>
    </source>
</evidence>
<dbReference type="Pfam" id="PF02687">
    <property type="entry name" value="FtsX"/>
    <property type="match status" value="1"/>
</dbReference>
<evidence type="ECO:0000256" key="2">
    <source>
        <dbReference type="ARBA" id="ARBA00022475"/>
    </source>
</evidence>
<dbReference type="Proteomes" id="UP000178349">
    <property type="component" value="Unassembled WGS sequence"/>
</dbReference>
<keyword evidence="2" id="KW-1003">Cell membrane</keyword>
<organism evidence="10 11">
    <name type="scientific">Candidatus Magasanikbacteria bacterium RIFOXYC12_FULL_33_11</name>
    <dbReference type="NCBI Taxonomy" id="1798701"/>
    <lineage>
        <taxon>Bacteria</taxon>
        <taxon>Candidatus Magasanikiibacteriota</taxon>
    </lineage>
</organism>
<comment type="similarity">
    <text evidence="6">Belongs to the ABC-4 integral membrane protein family.</text>
</comment>
<evidence type="ECO:0000259" key="9">
    <source>
        <dbReference type="Pfam" id="PF12704"/>
    </source>
</evidence>
<feature type="domain" description="ABC3 transporter permease C-terminal" evidence="8">
    <location>
        <begin position="287"/>
        <end position="404"/>
    </location>
</feature>
<dbReference type="AlphaFoldDB" id="A0A1F6NRP9"/>
<protein>
    <recommendedName>
        <fullName evidence="12">Multidrug ABC transporter substrate-binding protein</fullName>
    </recommendedName>
</protein>
<proteinExistence type="inferred from homology"/>
<evidence type="ECO:0000313" key="10">
    <source>
        <dbReference type="EMBL" id="OGH86443.1"/>
    </source>
</evidence>
<dbReference type="PANTHER" id="PTHR30572">
    <property type="entry name" value="MEMBRANE COMPONENT OF TRANSPORTER-RELATED"/>
    <property type="match status" value="1"/>
</dbReference>
<dbReference type="Pfam" id="PF12704">
    <property type="entry name" value="MacB_PCD"/>
    <property type="match status" value="1"/>
</dbReference>
<evidence type="ECO:0008006" key="12">
    <source>
        <dbReference type="Google" id="ProtNLM"/>
    </source>
</evidence>
<dbReference type="GO" id="GO:0005886">
    <property type="term" value="C:plasma membrane"/>
    <property type="evidence" value="ECO:0007669"/>
    <property type="project" value="UniProtKB-SubCell"/>
</dbReference>
<evidence type="ECO:0000313" key="11">
    <source>
        <dbReference type="Proteomes" id="UP000178349"/>
    </source>
</evidence>
<feature type="transmembrane region" description="Helical" evidence="7">
    <location>
        <begin position="283"/>
        <end position="308"/>
    </location>
</feature>
<evidence type="ECO:0000256" key="5">
    <source>
        <dbReference type="ARBA" id="ARBA00023136"/>
    </source>
</evidence>
<dbReference type="InterPro" id="IPR003838">
    <property type="entry name" value="ABC3_permease_C"/>
</dbReference>
<comment type="subcellular location">
    <subcellularLocation>
        <location evidence="1">Cell membrane</location>
        <topology evidence="1">Multi-pass membrane protein</topology>
    </subcellularLocation>
</comment>
<evidence type="ECO:0000256" key="6">
    <source>
        <dbReference type="ARBA" id="ARBA00038076"/>
    </source>
</evidence>
<accession>A0A1F6NRP9</accession>